<comment type="caution">
    <text evidence="1">The sequence shown here is derived from an EMBL/GenBank/DDBJ whole genome shotgun (WGS) entry which is preliminary data.</text>
</comment>
<sequence>MLEAREDAVKKDGNWLVSDVEEKKNNERRRRAMAERWVLDLGKGKDRVLEMLMEVVKRFLKGAMEVLTRKS</sequence>
<reference evidence="1 2" key="1">
    <citation type="journal article" date="2024" name="Plant Biotechnol. J.">
        <title>Genome and CRISPR/Cas9 system of a widespread forest tree (Populus alba) in the world.</title>
        <authorList>
            <person name="Liu Y.J."/>
            <person name="Jiang P.F."/>
            <person name="Han X.M."/>
            <person name="Li X.Y."/>
            <person name="Wang H.M."/>
            <person name="Wang Y.J."/>
            <person name="Wang X.X."/>
            <person name="Zeng Q.Y."/>
        </authorList>
    </citation>
    <scope>NUCLEOTIDE SEQUENCE [LARGE SCALE GENOMIC DNA]</scope>
    <source>
        <strain evidence="2">cv. PAL-ZL1</strain>
    </source>
</reference>
<name>A0ACC4BTP8_POPAL</name>
<evidence type="ECO:0000313" key="1">
    <source>
        <dbReference type="EMBL" id="KAL3582008.1"/>
    </source>
</evidence>
<proteinExistence type="predicted"/>
<organism evidence="1 2">
    <name type="scientific">Populus alba</name>
    <name type="common">White poplar</name>
    <dbReference type="NCBI Taxonomy" id="43335"/>
    <lineage>
        <taxon>Eukaryota</taxon>
        <taxon>Viridiplantae</taxon>
        <taxon>Streptophyta</taxon>
        <taxon>Embryophyta</taxon>
        <taxon>Tracheophyta</taxon>
        <taxon>Spermatophyta</taxon>
        <taxon>Magnoliopsida</taxon>
        <taxon>eudicotyledons</taxon>
        <taxon>Gunneridae</taxon>
        <taxon>Pentapetalae</taxon>
        <taxon>rosids</taxon>
        <taxon>fabids</taxon>
        <taxon>Malpighiales</taxon>
        <taxon>Salicaceae</taxon>
        <taxon>Saliceae</taxon>
        <taxon>Populus</taxon>
    </lineage>
</organism>
<accession>A0ACC4BTP8</accession>
<protein>
    <submittedName>
        <fullName evidence="1">Uncharacterized protein</fullName>
    </submittedName>
</protein>
<evidence type="ECO:0000313" key="2">
    <source>
        <dbReference type="Proteomes" id="UP000309997"/>
    </source>
</evidence>
<dbReference type="Proteomes" id="UP000309997">
    <property type="component" value="Unassembled WGS sequence"/>
</dbReference>
<keyword evidence="2" id="KW-1185">Reference proteome</keyword>
<dbReference type="EMBL" id="RCHU02000008">
    <property type="protein sequence ID" value="KAL3582008.1"/>
    <property type="molecule type" value="Genomic_DNA"/>
</dbReference>
<gene>
    <name evidence="1" type="ORF">D5086_016340</name>
</gene>